<keyword evidence="3" id="KW-1185">Reference proteome</keyword>
<evidence type="ECO:0000259" key="1">
    <source>
        <dbReference type="SMART" id="SM00849"/>
    </source>
</evidence>
<evidence type="ECO:0000313" key="3">
    <source>
        <dbReference type="Proteomes" id="UP000472335"/>
    </source>
</evidence>
<comment type="caution">
    <text evidence="2">The sequence shown here is derived from an EMBL/GenBank/DDBJ whole genome shotgun (WGS) entry which is preliminary data.</text>
</comment>
<name>A0A6G4VAF5_9ACTN</name>
<gene>
    <name evidence="2" type="ORF">G5C60_26395</name>
</gene>
<dbReference type="InterPro" id="IPR001279">
    <property type="entry name" value="Metallo-B-lactamas"/>
</dbReference>
<accession>A0A6G4VAF5</accession>
<dbReference type="CDD" id="cd16278">
    <property type="entry name" value="metallo-hydrolase-like_MBL-fold"/>
    <property type="match status" value="1"/>
</dbReference>
<dbReference type="InterPro" id="IPR036866">
    <property type="entry name" value="RibonucZ/Hydroxyglut_hydro"/>
</dbReference>
<dbReference type="EMBL" id="JAAKZY010000091">
    <property type="protein sequence ID" value="NGO11036.1"/>
    <property type="molecule type" value="Genomic_DNA"/>
</dbReference>
<dbReference type="PANTHER" id="PTHR23131">
    <property type="entry name" value="ENDORIBONUCLEASE LACTB2"/>
    <property type="match status" value="1"/>
</dbReference>
<dbReference type="AlphaFoldDB" id="A0A6G4VAF5"/>
<dbReference type="Gene3D" id="3.60.15.10">
    <property type="entry name" value="Ribonuclease Z/Hydroxyacylglutathione hydrolase-like"/>
    <property type="match status" value="1"/>
</dbReference>
<feature type="domain" description="Metallo-beta-lactamase" evidence="1">
    <location>
        <begin position="39"/>
        <end position="204"/>
    </location>
</feature>
<protein>
    <submittedName>
        <fullName evidence="2">MBL fold metallo-hydrolase</fullName>
    </submittedName>
</protein>
<reference evidence="2 3" key="1">
    <citation type="submission" date="2020-02" db="EMBL/GenBank/DDBJ databases">
        <title>Whole-genome analyses of novel actinobacteria.</title>
        <authorList>
            <person name="Sahin N."/>
            <person name="Gencbay T."/>
        </authorList>
    </citation>
    <scope>NUCLEOTIDE SEQUENCE [LARGE SCALE GENOMIC DNA]</scope>
    <source>
        <strain evidence="2 3">HC44</strain>
    </source>
</reference>
<keyword evidence="2" id="KW-0378">Hydrolase</keyword>
<dbReference type="GO" id="GO:0016787">
    <property type="term" value="F:hydrolase activity"/>
    <property type="evidence" value="ECO:0007669"/>
    <property type="project" value="UniProtKB-KW"/>
</dbReference>
<dbReference type="InterPro" id="IPR036388">
    <property type="entry name" value="WH-like_DNA-bd_sf"/>
</dbReference>
<dbReference type="SUPFAM" id="SSF56281">
    <property type="entry name" value="Metallo-hydrolase/oxidoreductase"/>
    <property type="match status" value="1"/>
</dbReference>
<dbReference type="Pfam" id="PF00753">
    <property type="entry name" value="Lactamase_B"/>
    <property type="match status" value="1"/>
</dbReference>
<evidence type="ECO:0000313" key="2">
    <source>
        <dbReference type="EMBL" id="NGO11036.1"/>
    </source>
</evidence>
<proteinExistence type="predicted"/>
<dbReference type="InterPro" id="IPR041516">
    <property type="entry name" value="LACTB2_WH"/>
</dbReference>
<dbReference type="Gene3D" id="1.10.10.10">
    <property type="entry name" value="Winged helix-like DNA-binding domain superfamily/Winged helix DNA-binding domain"/>
    <property type="match status" value="1"/>
</dbReference>
<dbReference type="PANTHER" id="PTHR23131:SF0">
    <property type="entry name" value="ENDORIBONUCLEASE LACTB2"/>
    <property type="match status" value="1"/>
</dbReference>
<dbReference type="RefSeq" id="WP_165263413.1">
    <property type="nucleotide sequence ID" value="NZ_JAAKZY010000091.1"/>
</dbReference>
<dbReference type="Proteomes" id="UP000472335">
    <property type="component" value="Unassembled WGS sequence"/>
</dbReference>
<dbReference type="InterPro" id="IPR050662">
    <property type="entry name" value="Sec-metab_biosynth-thioest"/>
</dbReference>
<dbReference type="SMART" id="SM00849">
    <property type="entry name" value="Lactamase_B"/>
    <property type="match status" value="1"/>
</dbReference>
<organism evidence="2 3">
    <name type="scientific">Streptomyces scabichelini</name>
    <dbReference type="NCBI Taxonomy" id="2711217"/>
    <lineage>
        <taxon>Bacteria</taxon>
        <taxon>Bacillati</taxon>
        <taxon>Actinomycetota</taxon>
        <taxon>Actinomycetes</taxon>
        <taxon>Kitasatosporales</taxon>
        <taxon>Streptomycetaceae</taxon>
        <taxon>Streptomyces</taxon>
    </lineage>
</organism>
<dbReference type="Pfam" id="PF17778">
    <property type="entry name" value="WHD_BLACT"/>
    <property type="match status" value="1"/>
</dbReference>
<sequence>MTDAAALPGQPRGGVLDGPATPRAINVLAPNASPMTLDGTNTWILSEPDSELAVVIDPGPLDDVHLRNVVDTAEKAGKRVALTLLTHGHPDHAEGAARFAELTGTKVRALDPALRLGDEGLAAGDLIRTGGLELRVVPTPGHTADSLCFHLPADRAVLTGDTILGRGTTVVAHPDGRLGDYLDSLRRLRSLTVDDGVHTVLPGHGPVLDDAQGAVEFYLAHRAHRLAQIETAVEDGYRTPGEVVAHVYADVDHSLWPAAELSVRAQLDYLREHGLI</sequence>